<feature type="transmembrane region" description="Helical" evidence="10">
    <location>
        <begin position="134"/>
        <end position="158"/>
    </location>
</feature>
<dbReference type="PROSITE" id="PS50262">
    <property type="entry name" value="G_PROTEIN_RECEP_F1_2"/>
    <property type="match status" value="1"/>
</dbReference>
<feature type="transmembrane region" description="Helical" evidence="10">
    <location>
        <begin position="170"/>
        <end position="189"/>
    </location>
</feature>
<keyword evidence="7" id="KW-0675">Receptor</keyword>
<gene>
    <name evidence="12" type="ORF">PEVE_00025455</name>
</gene>
<evidence type="ECO:0000259" key="11">
    <source>
        <dbReference type="PROSITE" id="PS50262"/>
    </source>
</evidence>
<dbReference type="CDD" id="cd00637">
    <property type="entry name" value="7tm_classA_rhodopsin-like"/>
    <property type="match status" value="1"/>
</dbReference>
<feature type="transmembrane region" description="Helical" evidence="10">
    <location>
        <begin position="290"/>
        <end position="314"/>
    </location>
</feature>
<evidence type="ECO:0000256" key="9">
    <source>
        <dbReference type="ARBA" id="ARBA00023224"/>
    </source>
</evidence>
<proteinExistence type="predicted"/>
<evidence type="ECO:0000256" key="5">
    <source>
        <dbReference type="ARBA" id="ARBA00023040"/>
    </source>
</evidence>
<dbReference type="PANTHER" id="PTHR24246">
    <property type="entry name" value="OLFACTORY RECEPTOR AND ADENOSINE RECEPTOR"/>
    <property type="match status" value="1"/>
</dbReference>
<dbReference type="InterPro" id="IPR017452">
    <property type="entry name" value="GPCR_Rhodpsn_7TM"/>
</dbReference>
<dbReference type="InterPro" id="IPR000276">
    <property type="entry name" value="GPCR_Rhodpsn"/>
</dbReference>
<keyword evidence="2" id="KW-1003">Cell membrane</keyword>
<evidence type="ECO:0000256" key="7">
    <source>
        <dbReference type="ARBA" id="ARBA00023170"/>
    </source>
</evidence>
<evidence type="ECO:0000313" key="13">
    <source>
        <dbReference type="Proteomes" id="UP001159427"/>
    </source>
</evidence>
<dbReference type="Gene3D" id="1.20.1070.10">
    <property type="entry name" value="Rhodopsin 7-helix transmembrane proteins"/>
    <property type="match status" value="1"/>
</dbReference>
<name>A0ABN8SNQ2_9CNID</name>
<evidence type="ECO:0000256" key="3">
    <source>
        <dbReference type="ARBA" id="ARBA00022692"/>
    </source>
</evidence>
<keyword evidence="4 10" id="KW-1133">Transmembrane helix</keyword>
<feature type="transmembrane region" description="Helical" evidence="10">
    <location>
        <begin position="81"/>
        <end position="109"/>
    </location>
</feature>
<evidence type="ECO:0000256" key="6">
    <source>
        <dbReference type="ARBA" id="ARBA00023136"/>
    </source>
</evidence>
<protein>
    <recommendedName>
        <fullName evidence="11">G-protein coupled receptors family 1 profile domain-containing protein</fullName>
    </recommendedName>
</protein>
<dbReference type="Pfam" id="PF00001">
    <property type="entry name" value="7tm_1"/>
    <property type="match status" value="1"/>
</dbReference>
<keyword evidence="9" id="KW-0807">Transducer</keyword>
<dbReference type="SUPFAM" id="SSF81321">
    <property type="entry name" value="Family A G protein-coupled receptor-like"/>
    <property type="match status" value="1"/>
</dbReference>
<accession>A0ABN8SNQ2</accession>
<keyword evidence="13" id="KW-1185">Reference proteome</keyword>
<feature type="transmembrane region" description="Helical" evidence="10">
    <location>
        <begin position="46"/>
        <end position="69"/>
    </location>
</feature>
<dbReference type="PANTHER" id="PTHR24246:SF27">
    <property type="entry name" value="ADENOSINE RECEPTOR, ISOFORM A"/>
    <property type="match status" value="1"/>
</dbReference>
<evidence type="ECO:0000313" key="12">
    <source>
        <dbReference type="EMBL" id="CAH3193233.1"/>
    </source>
</evidence>
<evidence type="ECO:0000256" key="8">
    <source>
        <dbReference type="ARBA" id="ARBA00023180"/>
    </source>
</evidence>
<evidence type="ECO:0000256" key="4">
    <source>
        <dbReference type="ARBA" id="ARBA00022989"/>
    </source>
</evidence>
<keyword evidence="5" id="KW-0297">G-protein coupled receptor</keyword>
<comment type="subcellular location">
    <subcellularLocation>
        <location evidence="1">Cell membrane</location>
        <topology evidence="1">Multi-pass membrane protein</topology>
    </subcellularLocation>
</comment>
<dbReference type="Proteomes" id="UP001159427">
    <property type="component" value="Unassembled WGS sequence"/>
</dbReference>
<sequence length="366" mass="41862">MNITNSCNFTTNITAVKEWEACGTITQQELATDSFVEFRKFAFGSALYMIIVALIAIVANALLLVVFLVDPLKMLRSPPSYFLIGLAISDLLTALILLPIYSGCFIMMYLQTPQSGLLLCRDVLLHVGLTQGGIALTISYLVVSAFSFTQLVVVSSPLKYGRMISSRKSIICVLLLYLYAILFWLSEFFGASTDLLKKIDVFLNSLFILFLTIIFYTLLHFSFKRKIASSRNLCNDTSVRCEESSQNRIQRQFITVNLILISILIICLLPGLVFWLAVEFWLGKPLTPKMFIVNLMIDNMMYLKIMLDPFVYAWRLPKYREALKKIFPVLKKCCKKPKYERRLEASGLNQSREFFVTLEIKRIENE</sequence>
<reference evidence="12 13" key="1">
    <citation type="submission" date="2022-05" db="EMBL/GenBank/DDBJ databases">
        <authorList>
            <consortium name="Genoscope - CEA"/>
            <person name="William W."/>
        </authorList>
    </citation>
    <scope>NUCLEOTIDE SEQUENCE [LARGE SCALE GENOMIC DNA]</scope>
</reference>
<feature type="transmembrane region" description="Helical" evidence="10">
    <location>
        <begin position="254"/>
        <end position="278"/>
    </location>
</feature>
<evidence type="ECO:0000256" key="2">
    <source>
        <dbReference type="ARBA" id="ARBA00022475"/>
    </source>
</evidence>
<keyword evidence="8" id="KW-0325">Glycoprotein</keyword>
<keyword evidence="3 10" id="KW-0812">Transmembrane</keyword>
<keyword evidence="6 10" id="KW-0472">Membrane</keyword>
<organism evidence="12 13">
    <name type="scientific">Porites evermanni</name>
    <dbReference type="NCBI Taxonomy" id="104178"/>
    <lineage>
        <taxon>Eukaryota</taxon>
        <taxon>Metazoa</taxon>
        <taxon>Cnidaria</taxon>
        <taxon>Anthozoa</taxon>
        <taxon>Hexacorallia</taxon>
        <taxon>Scleractinia</taxon>
        <taxon>Fungiina</taxon>
        <taxon>Poritidae</taxon>
        <taxon>Porites</taxon>
    </lineage>
</organism>
<feature type="domain" description="G-protein coupled receptors family 1 profile" evidence="11">
    <location>
        <begin position="59"/>
        <end position="312"/>
    </location>
</feature>
<dbReference type="PRINTS" id="PR00237">
    <property type="entry name" value="GPCRRHODOPSN"/>
</dbReference>
<evidence type="ECO:0000256" key="10">
    <source>
        <dbReference type="SAM" id="Phobius"/>
    </source>
</evidence>
<evidence type="ECO:0000256" key="1">
    <source>
        <dbReference type="ARBA" id="ARBA00004651"/>
    </source>
</evidence>
<feature type="transmembrane region" description="Helical" evidence="10">
    <location>
        <begin position="201"/>
        <end position="223"/>
    </location>
</feature>
<comment type="caution">
    <text evidence="12">The sequence shown here is derived from an EMBL/GenBank/DDBJ whole genome shotgun (WGS) entry which is preliminary data.</text>
</comment>
<dbReference type="EMBL" id="CALNXI010003426">
    <property type="protein sequence ID" value="CAH3193233.1"/>
    <property type="molecule type" value="Genomic_DNA"/>
</dbReference>